<feature type="non-terminal residue" evidence="1">
    <location>
        <position position="1"/>
    </location>
</feature>
<dbReference type="AlphaFoldDB" id="A0A5C3NRT4"/>
<dbReference type="Proteomes" id="UP000308197">
    <property type="component" value="Unassembled WGS sequence"/>
</dbReference>
<evidence type="ECO:0000313" key="1">
    <source>
        <dbReference type="EMBL" id="TFK79951.1"/>
    </source>
</evidence>
<dbReference type="InParanoid" id="A0A5C3NRT4"/>
<organism evidence="1 2">
    <name type="scientific">Polyporus arcularius HHB13444</name>
    <dbReference type="NCBI Taxonomy" id="1314778"/>
    <lineage>
        <taxon>Eukaryota</taxon>
        <taxon>Fungi</taxon>
        <taxon>Dikarya</taxon>
        <taxon>Basidiomycota</taxon>
        <taxon>Agaricomycotina</taxon>
        <taxon>Agaricomycetes</taxon>
        <taxon>Polyporales</taxon>
        <taxon>Polyporaceae</taxon>
        <taxon>Polyporus</taxon>
    </lineage>
</organism>
<keyword evidence="2" id="KW-1185">Reference proteome</keyword>
<sequence length="260" mass="28466">SSDVPALHALMRRHGAVVGGSAVLRMVCPIFDDVMDVDFFVPMAGVGDLVQHFKTVDGYVTRKEETYQTSSECMRGDFCYVAGIGKRIRLERGDNRVDIMGVGVGDEWDSVLAPIASSWTTLLYNYASVTRVNVGYPSLTLNGRGLLQTDRLLHPSFPGGTHMPELEKYQLRGFEFQTHADEWDLNSGGDVRPCAESWVCPLMTRSFADAGCLRIEVGEGDDSVGPVCWKFGGVPCPVACTVEGNKRVAAEVHLTYCCCN</sequence>
<evidence type="ECO:0000313" key="2">
    <source>
        <dbReference type="Proteomes" id="UP000308197"/>
    </source>
</evidence>
<proteinExistence type="predicted"/>
<reference evidence="1 2" key="1">
    <citation type="journal article" date="2019" name="Nat. Ecol. Evol.">
        <title>Megaphylogeny resolves global patterns of mushroom evolution.</title>
        <authorList>
            <person name="Varga T."/>
            <person name="Krizsan K."/>
            <person name="Foldi C."/>
            <person name="Dima B."/>
            <person name="Sanchez-Garcia M."/>
            <person name="Sanchez-Ramirez S."/>
            <person name="Szollosi G.J."/>
            <person name="Szarkandi J.G."/>
            <person name="Papp V."/>
            <person name="Albert L."/>
            <person name="Andreopoulos W."/>
            <person name="Angelini C."/>
            <person name="Antonin V."/>
            <person name="Barry K.W."/>
            <person name="Bougher N.L."/>
            <person name="Buchanan P."/>
            <person name="Buyck B."/>
            <person name="Bense V."/>
            <person name="Catcheside P."/>
            <person name="Chovatia M."/>
            <person name="Cooper J."/>
            <person name="Damon W."/>
            <person name="Desjardin D."/>
            <person name="Finy P."/>
            <person name="Geml J."/>
            <person name="Haridas S."/>
            <person name="Hughes K."/>
            <person name="Justo A."/>
            <person name="Karasinski D."/>
            <person name="Kautmanova I."/>
            <person name="Kiss B."/>
            <person name="Kocsube S."/>
            <person name="Kotiranta H."/>
            <person name="LaButti K.M."/>
            <person name="Lechner B.E."/>
            <person name="Liimatainen K."/>
            <person name="Lipzen A."/>
            <person name="Lukacs Z."/>
            <person name="Mihaltcheva S."/>
            <person name="Morgado L.N."/>
            <person name="Niskanen T."/>
            <person name="Noordeloos M.E."/>
            <person name="Ohm R.A."/>
            <person name="Ortiz-Santana B."/>
            <person name="Ovrebo C."/>
            <person name="Racz N."/>
            <person name="Riley R."/>
            <person name="Savchenko A."/>
            <person name="Shiryaev A."/>
            <person name="Soop K."/>
            <person name="Spirin V."/>
            <person name="Szebenyi C."/>
            <person name="Tomsovsky M."/>
            <person name="Tulloss R.E."/>
            <person name="Uehling J."/>
            <person name="Grigoriev I.V."/>
            <person name="Vagvolgyi C."/>
            <person name="Papp T."/>
            <person name="Martin F.M."/>
            <person name="Miettinen O."/>
            <person name="Hibbett D.S."/>
            <person name="Nagy L.G."/>
        </authorList>
    </citation>
    <scope>NUCLEOTIDE SEQUENCE [LARGE SCALE GENOMIC DNA]</scope>
    <source>
        <strain evidence="1 2">HHB13444</strain>
    </source>
</reference>
<accession>A0A5C3NRT4</accession>
<gene>
    <name evidence="1" type="ORF">K466DRAFT_504723</name>
</gene>
<dbReference type="EMBL" id="ML211884">
    <property type="protein sequence ID" value="TFK79951.1"/>
    <property type="molecule type" value="Genomic_DNA"/>
</dbReference>
<protein>
    <submittedName>
        <fullName evidence="1">Uncharacterized protein</fullName>
    </submittedName>
</protein>
<name>A0A5C3NRT4_9APHY</name>